<accession>A0A2T3B167</accession>
<proteinExistence type="predicted"/>
<dbReference type="AlphaFoldDB" id="A0A2T3B167"/>
<gene>
    <name evidence="1" type="ORF">M430DRAFT_275749</name>
</gene>
<dbReference type="Proteomes" id="UP000241818">
    <property type="component" value="Unassembled WGS sequence"/>
</dbReference>
<dbReference type="InParanoid" id="A0A2T3B167"/>
<dbReference type="EMBL" id="KZ679011">
    <property type="protein sequence ID" value="PSS18301.1"/>
    <property type="molecule type" value="Genomic_DNA"/>
</dbReference>
<dbReference type="GeneID" id="36573738"/>
<reference evidence="1 2" key="1">
    <citation type="journal article" date="2018" name="New Phytol.">
        <title>Comparative genomics and transcriptomics depict ericoid mycorrhizal fungi as versatile saprotrophs and plant mutualists.</title>
        <authorList>
            <person name="Martino E."/>
            <person name="Morin E."/>
            <person name="Grelet G.A."/>
            <person name="Kuo A."/>
            <person name="Kohler A."/>
            <person name="Daghino S."/>
            <person name="Barry K.W."/>
            <person name="Cichocki N."/>
            <person name="Clum A."/>
            <person name="Dockter R.B."/>
            <person name="Hainaut M."/>
            <person name="Kuo R.C."/>
            <person name="LaButti K."/>
            <person name="Lindahl B.D."/>
            <person name="Lindquist E.A."/>
            <person name="Lipzen A."/>
            <person name="Khouja H.R."/>
            <person name="Magnuson J."/>
            <person name="Murat C."/>
            <person name="Ohm R.A."/>
            <person name="Singer S.W."/>
            <person name="Spatafora J.W."/>
            <person name="Wang M."/>
            <person name="Veneault-Fourrey C."/>
            <person name="Henrissat B."/>
            <person name="Grigoriev I.V."/>
            <person name="Martin F.M."/>
            <person name="Perotto S."/>
        </authorList>
    </citation>
    <scope>NUCLEOTIDE SEQUENCE [LARGE SCALE GENOMIC DNA]</scope>
    <source>
        <strain evidence="1 2">ATCC 22711</strain>
    </source>
</reference>
<organism evidence="1 2">
    <name type="scientific">Amorphotheca resinae ATCC 22711</name>
    <dbReference type="NCBI Taxonomy" id="857342"/>
    <lineage>
        <taxon>Eukaryota</taxon>
        <taxon>Fungi</taxon>
        <taxon>Dikarya</taxon>
        <taxon>Ascomycota</taxon>
        <taxon>Pezizomycotina</taxon>
        <taxon>Leotiomycetes</taxon>
        <taxon>Helotiales</taxon>
        <taxon>Amorphothecaceae</taxon>
        <taxon>Amorphotheca</taxon>
    </lineage>
</organism>
<keyword evidence="2" id="KW-1185">Reference proteome</keyword>
<evidence type="ECO:0000313" key="1">
    <source>
        <dbReference type="EMBL" id="PSS18301.1"/>
    </source>
</evidence>
<dbReference type="RefSeq" id="XP_024720653.1">
    <property type="nucleotide sequence ID" value="XM_024865657.1"/>
</dbReference>
<name>A0A2T3B167_AMORE</name>
<sequence length="171" mass="18920">MSLIGIRPRRFAVLIDFPMGAIEKAQGGLSCWRGNLALGSIYHHPLRGLKQLTPAPMDLTGKERPACRSRKCAGSTGQQAILGIVVQAAMYLVRVSATGQVTQYSTRINTQDENRLRDLTGKRTENAMDVRSTHGPSPIMGIAPIMRRQRSWYMSATLPLLSSTITMMKHR</sequence>
<evidence type="ECO:0000313" key="2">
    <source>
        <dbReference type="Proteomes" id="UP000241818"/>
    </source>
</evidence>
<protein>
    <submittedName>
        <fullName evidence="1">Uncharacterized protein</fullName>
    </submittedName>
</protein>